<keyword evidence="2" id="KW-1185">Reference proteome</keyword>
<evidence type="ECO:0000313" key="1">
    <source>
        <dbReference type="EMBL" id="CAD7629575.1"/>
    </source>
</evidence>
<proteinExistence type="predicted"/>
<feature type="non-terminal residue" evidence="1">
    <location>
        <position position="326"/>
    </location>
</feature>
<organism evidence="1">
    <name type="scientific">Medioppia subpectinata</name>
    <dbReference type="NCBI Taxonomy" id="1979941"/>
    <lineage>
        <taxon>Eukaryota</taxon>
        <taxon>Metazoa</taxon>
        <taxon>Ecdysozoa</taxon>
        <taxon>Arthropoda</taxon>
        <taxon>Chelicerata</taxon>
        <taxon>Arachnida</taxon>
        <taxon>Acari</taxon>
        <taxon>Acariformes</taxon>
        <taxon>Sarcoptiformes</taxon>
        <taxon>Oribatida</taxon>
        <taxon>Brachypylina</taxon>
        <taxon>Oppioidea</taxon>
        <taxon>Oppiidae</taxon>
        <taxon>Medioppia</taxon>
    </lineage>
</organism>
<dbReference type="EMBL" id="CAJPIZ010007032">
    <property type="protein sequence ID" value="CAG2110005.1"/>
    <property type="molecule type" value="Genomic_DNA"/>
</dbReference>
<sequence>MFANVANDEDDDDFIKPETSTKLANLFGTNQTHLDTDASNKSLIYTAPKQPKRFEMATTSGADTVNSSPTNAVMTLIHASAVNVFKFDNDKYTAQGKLGAALLGNQDTGSYKMVLYTGKQQHITVASITDTFNLICQPNNYSTFYDDNRQNWSLMFDTEEDKCNFNRQLTVCKYNSWRNKSSATESSILTQDLMLGNEKSAVVAEDSDHIELRYKGWLMFDTEEDKCNFNRQLTVCKYNSWRNKSSATESSILTQDLMLGNEKSAVVAEDSDHIELRYKGWLFDDSHTLGKLFVSIDSTAKKCFRVKLSGKWTDMLSGMRIGSKRF</sequence>
<reference evidence="1" key="1">
    <citation type="submission" date="2020-11" db="EMBL/GenBank/DDBJ databases">
        <authorList>
            <person name="Tran Van P."/>
        </authorList>
    </citation>
    <scope>NUCLEOTIDE SEQUENCE</scope>
</reference>
<dbReference type="OrthoDB" id="5842926at2759"/>
<evidence type="ECO:0000313" key="2">
    <source>
        <dbReference type="Proteomes" id="UP000759131"/>
    </source>
</evidence>
<accession>A0A7R9Q276</accession>
<dbReference type="EMBL" id="OC861607">
    <property type="protein sequence ID" value="CAD7629575.1"/>
    <property type="molecule type" value="Genomic_DNA"/>
</dbReference>
<name>A0A7R9Q276_9ACAR</name>
<dbReference type="PANTHER" id="PTHR44927:SF1">
    <property type="entry name" value="FK506-BINDING PROTEIN 15"/>
    <property type="match status" value="1"/>
</dbReference>
<dbReference type="PANTHER" id="PTHR44927">
    <property type="entry name" value="FK506-BINDING PROTEIN 15"/>
    <property type="match status" value="1"/>
</dbReference>
<dbReference type="AlphaFoldDB" id="A0A7R9Q276"/>
<gene>
    <name evidence="1" type="ORF">OSB1V03_LOCUS9990</name>
</gene>
<dbReference type="Proteomes" id="UP000759131">
    <property type="component" value="Unassembled WGS sequence"/>
</dbReference>
<protein>
    <submittedName>
        <fullName evidence="1">Uncharacterized protein</fullName>
    </submittedName>
</protein>